<evidence type="ECO:0000256" key="3">
    <source>
        <dbReference type="ARBA" id="ARBA00023130"/>
    </source>
</evidence>
<organism evidence="6 7">
    <name type="scientific">Myodes glareolus</name>
    <name type="common">Bank vole</name>
    <name type="synonym">Clethrionomys glareolus</name>
    <dbReference type="NCBI Taxonomy" id="447135"/>
    <lineage>
        <taxon>Eukaryota</taxon>
        <taxon>Metazoa</taxon>
        <taxon>Chordata</taxon>
        <taxon>Craniata</taxon>
        <taxon>Vertebrata</taxon>
        <taxon>Euteleostomi</taxon>
        <taxon>Mammalia</taxon>
        <taxon>Eutheria</taxon>
        <taxon>Euarchontoglires</taxon>
        <taxon>Glires</taxon>
        <taxon>Rodentia</taxon>
        <taxon>Myomorpha</taxon>
        <taxon>Muroidea</taxon>
        <taxon>Cricetidae</taxon>
        <taxon>Arvicolinae</taxon>
        <taxon>Myodes</taxon>
    </lineage>
</organism>
<dbReference type="InterPro" id="IPR013783">
    <property type="entry name" value="Ig-like_fold"/>
</dbReference>
<dbReference type="PANTHER" id="PTHR19367:SF42">
    <property type="entry name" value="T CELL RECEPTOR ALPHA VARIABLE 18"/>
    <property type="match status" value="1"/>
</dbReference>
<keyword evidence="7" id="KW-1185">Reference proteome</keyword>
<dbReference type="EMBL" id="JBBHLL010000116">
    <property type="protein sequence ID" value="KAK7815132.1"/>
    <property type="molecule type" value="Genomic_DNA"/>
</dbReference>
<evidence type="ECO:0000256" key="1">
    <source>
        <dbReference type="ARBA" id="ARBA00022729"/>
    </source>
</evidence>
<dbReference type="Proteomes" id="UP001488838">
    <property type="component" value="Unassembled WGS sequence"/>
</dbReference>
<accession>A0AAW0ILH0</accession>
<proteinExistence type="predicted"/>
<evidence type="ECO:0000313" key="7">
    <source>
        <dbReference type="Proteomes" id="UP001488838"/>
    </source>
</evidence>
<keyword evidence="1" id="KW-0732">Signal</keyword>
<dbReference type="InterPro" id="IPR051287">
    <property type="entry name" value="TCR_variable_region"/>
</dbReference>
<dbReference type="SUPFAM" id="SSF48726">
    <property type="entry name" value="Immunoglobulin"/>
    <property type="match status" value="1"/>
</dbReference>
<evidence type="ECO:0000256" key="4">
    <source>
        <dbReference type="ARBA" id="ARBA00023319"/>
    </source>
</evidence>
<sequence>MSQRTIEQRPHWLKMPPAGGRSNRDSVTQTEGLATVTEGLPVKLNYQTTDSAPFLFWYVQYVQASWLPLRSSTDNKRTEHQVFHATLQKSNSSFPRHRSSVQLWDSALYFCALSGTGRETAGEAAHKPRLSLVPALSLPFPQFSSTKSSE</sequence>
<evidence type="ECO:0000256" key="5">
    <source>
        <dbReference type="SAM" id="MobiDB-lite"/>
    </source>
</evidence>
<comment type="caution">
    <text evidence="6">The sequence shown here is derived from an EMBL/GenBank/DDBJ whole genome shotgun (WGS) entry which is preliminary data.</text>
</comment>
<gene>
    <name evidence="6" type="ORF">U0070_007797</name>
</gene>
<reference evidence="6 7" key="1">
    <citation type="journal article" date="2023" name="bioRxiv">
        <title>Conserved and derived expression patterns and positive selection on dental genes reveal complex evolutionary context of ever-growing rodent molars.</title>
        <authorList>
            <person name="Calamari Z.T."/>
            <person name="Song A."/>
            <person name="Cohen E."/>
            <person name="Akter M."/>
            <person name="Roy R.D."/>
            <person name="Hallikas O."/>
            <person name="Christensen M.M."/>
            <person name="Li P."/>
            <person name="Marangoni P."/>
            <person name="Jernvall J."/>
            <person name="Klein O.D."/>
        </authorList>
    </citation>
    <scope>NUCLEOTIDE SEQUENCE [LARGE SCALE GENOMIC DNA]</scope>
    <source>
        <strain evidence="6">V071</strain>
    </source>
</reference>
<evidence type="ECO:0000256" key="2">
    <source>
        <dbReference type="ARBA" id="ARBA00022859"/>
    </source>
</evidence>
<dbReference type="PANTHER" id="PTHR19367">
    <property type="entry name" value="T-CELL RECEPTOR ALPHA CHAIN V REGION"/>
    <property type="match status" value="1"/>
</dbReference>
<evidence type="ECO:0000313" key="6">
    <source>
        <dbReference type="EMBL" id="KAK7815132.1"/>
    </source>
</evidence>
<name>A0AAW0ILH0_MYOGA</name>
<keyword evidence="3" id="KW-1064">Adaptive immunity</keyword>
<protein>
    <recommendedName>
        <fullName evidence="8">Ig-like domain-containing protein</fullName>
    </recommendedName>
</protein>
<keyword evidence="4" id="KW-0393">Immunoglobulin domain</keyword>
<keyword evidence="2" id="KW-0391">Immunity</keyword>
<dbReference type="AlphaFoldDB" id="A0AAW0ILH0"/>
<dbReference type="InterPro" id="IPR036179">
    <property type="entry name" value="Ig-like_dom_sf"/>
</dbReference>
<feature type="compositionally biased region" description="Basic and acidic residues" evidence="5">
    <location>
        <begin position="1"/>
        <end position="10"/>
    </location>
</feature>
<feature type="region of interest" description="Disordered" evidence="5">
    <location>
        <begin position="1"/>
        <end position="27"/>
    </location>
</feature>
<dbReference type="Gene3D" id="2.60.40.10">
    <property type="entry name" value="Immunoglobulins"/>
    <property type="match status" value="1"/>
</dbReference>
<dbReference type="GO" id="GO:0002250">
    <property type="term" value="P:adaptive immune response"/>
    <property type="evidence" value="ECO:0007669"/>
    <property type="project" value="UniProtKB-KW"/>
</dbReference>
<evidence type="ECO:0008006" key="8">
    <source>
        <dbReference type="Google" id="ProtNLM"/>
    </source>
</evidence>